<reference evidence="2 3" key="1">
    <citation type="submission" date="2019-11" db="EMBL/GenBank/DDBJ databases">
        <title>Whole genome sequence of Oryza granulata.</title>
        <authorList>
            <person name="Li W."/>
        </authorList>
    </citation>
    <scope>NUCLEOTIDE SEQUENCE [LARGE SCALE GENOMIC DNA]</scope>
    <source>
        <strain evidence="3">cv. Menghai</strain>
        <tissue evidence="2">Leaf</tissue>
    </source>
</reference>
<dbReference type="Proteomes" id="UP000479710">
    <property type="component" value="Unassembled WGS sequence"/>
</dbReference>
<keyword evidence="3" id="KW-1185">Reference proteome</keyword>
<dbReference type="AlphaFoldDB" id="A0A6G1EJT2"/>
<comment type="caution">
    <text evidence="2">The sequence shown here is derived from an EMBL/GenBank/DDBJ whole genome shotgun (WGS) entry which is preliminary data.</text>
</comment>
<organism evidence="2 3">
    <name type="scientific">Oryza meyeriana var. granulata</name>
    <dbReference type="NCBI Taxonomy" id="110450"/>
    <lineage>
        <taxon>Eukaryota</taxon>
        <taxon>Viridiplantae</taxon>
        <taxon>Streptophyta</taxon>
        <taxon>Embryophyta</taxon>
        <taxon>Tracheophyta</taxon>
        <taxon>Spermatophyta</taxon>
        <taxon>Magnoliopsida</taxon>
        <taxon>Liliopsida</taxon>
        <taxon>Poales</taxon>
        <taxon>Poaceae</taxon>
        <taxon>BOP clade</taxon>
        <taxon>Oryzoideae</taxon>
        <taxon>Oryzeae</taxon>
        <taxon>Oryzinae</taxon>
        <taxon>Oryza</taxon>
        <taxon>Oryza meyeriana</taxon>
    </lineage>
</organism>
<evidence type="ECO:0000256" key="1">
    <source>
        <dbReference type="SAM" id="MobiDB-lite"/>
    </source>
</evidence>
<sequence>MQLVTGERAGRSIDGQVKARPGPGLARPPVVQGGGTNLLHCRRARHARGAAVAVDRRAPGPPLSAIATYGVPSAVDIDRPDIDRYGGYVPLPTAELPPALPTADLMVRIDWSVVRRNIRTHRSGQAVSGHGAPRPVEIIMKANADDYGRERGSTSHGGSAHPSMHAALYS</sequence>
<gene>
    <name evidence="2" type="ORF">E2562_014942</name>
</gene>
<proteinExistence type="predicted"/>
<name>A0A6G1EJT2_9ORYZ</name>
<accession>A0A6G1EJT2</accession>
<feature type="region of interest" description="Disordered" evidence="1">
    <location>
        <begin position="148"/>
        <end position="170"/>
    </location>
</feature>
<protein>
    <submittedName>
        <fullName evidence="2">Uncharacterized protein</fullName>
    </submittedName>
</protein>
<feature type="region of interest" description="Disordered" evidence="1">
    <location>
        <begin position="1"/>
        <end position="34"/>
    </location>
</feature>
<dbReference type="EMBL" id="SPHZ02000003">
    <property type="protein sequence ID" value="KAF0924856.1"/>
    <property type="molecule type" value="Genomic_DNA"/>
</dbReference>
<evidence type="ECO:0000313" key="2">
    <source>
        <dbReference type="EMBL" id="KAF0924856.1"/>
    </source>
</evidence>
<evidence type="ECO:0000313" key="3">
    <source>
        <dbReference type="Proteomes" id="UP000479710"/>
    </source>
</evidence>